<dbReference type="SUPFAM" id="SSF81383">
    <property type="entry name" value="F-box domain"/>
    <property type="match status" value="1"/>
</dbReference>
<dbReference type="PROSITE" id="PS50181">
    <property type="entry name" value="FBOX"/>
    <property type="match status" value="1"/>
</dbReference>
<organism evidence="2 3">
    <name type="scientific">Microthlaspi erraticum</name>
    <dbReference type="NCBI Taxonomy" id="1685480"/>
    <lineage>
        <taxon>Eukaryota</taxon>
        <taxon>Viridiplantae</taxon>
        <taxon>Streptophyta</taxon>
        <taxon>Embryophyta</taxon>
        <taxon>Tracheophyta</taxon>
        <taxon>Spermatophyta</taxon>
        <taxon>Magnoliopsida</taxon>
        <taxon>eudicotyledons</taxon>
        <taxon>Gunneridae</taxon>
        <taxon>Pentapetalae</taxon>
        <taxon>rosids</taxon>
        <taxon>malvids</taxon>
        <taxon>Brassicales</taxon>
        <taxon>Brassicaceae</taxon>
        <taxon>Coluteocarpeae</taxon>
        <taxon>Microthlaspi</taxon>
    </lineage>
</organism>
<dbReference type="PANTHER" id="PTHR31672:SF13">
    <property type="entry name" value="F-BOX PROTEIN CPR30-LIKE"/>
    <property type="match status" value="1"/>
</dbReference>
<dbReference type="Pfam" id="PF07734">
    <property type="entry name" value="FBA_1"/>
    <property type="match status" value="1"/>
</dbReference>
<dbReference type="AlphaFoldDB" id="A0A6D2IJ57"/>
<dbReference type="EMBL" id="CACVBM020001063">
    <property type="protein sequence ID" value="CAA7028031.1"/>
    <property type="molecule type" value="Genomic_DNA"/>
</dbReference>
<dbReference type="CDD" id="cd22157">
    <property type="entry name" value="F-box_AtFBW1-like"/>
    <property type="match status" value="1"/>
</dbReference>
<dbReference type="Pfam" id="PF00646">
    <property type="entry name" value="F-box"/>
    <property type="match status" value="1"/>
</dbReference>
<dbReference type="InterPro" id="IPR036047">
    <property type="entry name" value="F-box-like_dom_sf"/>
</dbReference>
<dbReference type="NCBIfam" id="TIGR01640">
    <property type="entry name" value="F_box_assoc_1"/>
    <property type="match status" value="1"/>
</dbReference>
<keyword evidence="3" id="KW-1185">Reference proteome</keyword>
<evidence type="ECO:0000313" key="2">
    <source>
        <dbReference type="EMBL" id="CAA7028031.1"/>
    </source>
</evidence>
<evidence type="ECO:0000259" key="1">
    <source>
        <dbReference type="PROSITE" id="PS50181"/>
    </source>
</evidence>
<dbReference type="InterPro" id="IPR050796">
    <property type="entry name" value="SCF_F-box_component"/>
</dbReference>
<dbReference type="Gene3D" id="1.20.1280.50">
    <property type="match status" value="1"/>
</dbReference>
<dbReference type="OrthoDB" id="1108440at2759"/>
<accession>A0A6D2IJ57</accession>
<proteinExistence type="predicted"/>
<feature type="domain" description="F-box" evidence="1">
    <location>
        <begin position="1"/>
        <end position="46"/>
    </location>
</feature>
<comment type="caution">
    <text evidence="2">The sequence shown here is derived from an EMBL/GenBank/DDBJ whole genome shotgun (WGS) entry which is preliminary data.</text>
</comment>
<dbReference type="InterPro" id="IPR006527">
    <property type="entry name" value="F-box-assoc_dom_typ1"/>
</dbReference>
<protein>
    <recommendedName>
        <fullName evidence="1">F-box domain-containing protein</fullName>
    </recommendedName>
</protein>
<gene>
    <name evidence="2" type="ORF">MERR_LOCUS15266</name>
</gene>
<dbReference type="InterPro" id="IPR017451">
    <property type="entry name" value="F-box-assoc_interact_dom"/>
</dbReference>
<dbReference type="SMART" id="SM00256">
    <property type="entry name" value="FBOX"/>
    <property type="match status" value="1"/>
</dbReference>
<dbReference type="SUPFAM" id="SSF50965">
    <property type="entry name" value="Galactose oxidase, central domain"/>
    <property type="match status" value="1"/>
</dbReference>
<evidence type="ECO:0000313" key="3">
    <source>
        <dbReference type="Proteomes" id="UP000467841"/>
    </source>
</evidence>
<dbReference type="InterPro" id="IPR001810">
    <property type="entry name" value="F-box_dom"/>
</dbReference>
<reference evidence="2" key="1">
    <citation type="submission" date="2020-01" db="EMBL/GenBank/DDBJ databases">
        <authorList>
            <person name="Mishra B."/>
        </authorList>
    </citation>
    <scope>NUCLEOTIDE SEQUENCE [LARGE SCALE GENOMIC DNA]</scope>
</reference>
<dbReference type="InterPro" id="IPR011043">
    <property type="entry name" value="Gal_Oxase/kelch_b-propeller"/>
</dbReference>
<dbReference type="PANTHER" id="PTHR31672">
    <property type="entry name" value="BNACNNG10540D PROTEIN"/>
    <property type="match status" value="1"/>
</dbReference>
<dbReference type="Proteomes" id="UP000467841">
    <property type="component" value="Unassembled WGS sequence"/>
</dbReference>
<name>A0A6D2IJ57_9BRAS</name>
<sequence>MTISDLPHDLVSEILARVPAKCLAKSETTCKRWYALFRDENFITRNKKMSKPVRESILQSNFWVCSTGDDLHGIHNRTSVDPSIEFPSKLCYLKKDTKEIKKISQIYTCDSLILCSTEGNNWLVISNPCTGQRRLIKPRTFYREDDTYALGYVNSNKPPSSSSPPPSHSHKILRCFYHENEQSVKVAAFEMYDLSSGSWRVLDDLTGDYREFRYGMSLKGNTYWAVGDLGTGLFLMKFDFTTEKFVRLSLPFQSFTYELSAPLSVVKDEKLSVVHQDVQDFPVLMKFWVTNKVDDEDKDLSWRSDFVLEVDLYKFELPSVVRVSSFLLDEENKVAVCCDLVSDDDESWNYSTRIYIAGEDMFKQVYIETPRRLRCLRPLLLTYVPSLVRIQTHKPIRQKKRRLV</sequence>